<name>A0ABU3BAR2_9GAMM</name>
<proteinExistence type="predicted"/>
<dbReference type="SUPFAM" id="SSF55781">
    <property type="entry name" value="GAF domain-like"/>
    <property type="match status" value="1"/>
</dbReference>
<dbReference type="Pfam" id="PF04340">
    <property type="entry name" value="DUF484"/>
    <property type="match status" value="1"/>
</dbReference>
<keyword evidence="2" id="KW-1185">Reference proteome</keyword>
<dbReference type="RefSeq" id="WP_311660059.1">
    <property type="nucleotide sequence ID" value="NZ_JAVRHY010000016.1"/>
</dbReference>
<accession>A0ABU3BAR2</accession>
<evidence type="ECO:0000313" key="1">
    <source>
        <dbReference type="EMBL" id="MDT0619554.1"/>
    </source>
</evidence>
<dbReference type="PANTHER" id="PTHR38765:SF1">
    <property type="entry name" value="DUF484 DOMAIN-CONTAINING PROTEIN"/>
    <property type="match status" value="1"/>
</dbReference>
<protein>
    <submittedName>
        <fullName evidence="1">DUF484 family protein</fullName>
    </submittedName>
</protein>
<dbReference type="PANTHER" id="PTHR38765">
    <property type="entry name" value="DUF484 DOMAIN-CONTAINING PROTEIN"/>
    <property type="match status" value="1"/>
</dbReference>
<dbReference type="InterPro" id="IPR007435">
    <property type="entry name" value="DUF484"/>
</dbReference>
<dbReference type="Gene3D" id="3.30.450.40">
    <property type="match status" value="1"/>
</dbReference>
<dbReference type="EMBL" id="JAVRHY010000016">
    <property type="protein sequence ID" value="MDT0619554.1"/>
    <property type="molecule type" value="Genomic_DNA"/>
</dbReference>
<gene>
    <name evidence="1" type="ORF">RM531_13830</name>
</gene>
<comment type="caution">
    <text evidence="1">The sequence shown here is derived from an EMBL/GenBank/DDBJ whole genome shotgun (WGS) entry which is preliminary data.</text>
</comment>
<dbReference type="InterPro" id="IPR029016">
    <property type="entry name" value="GAF-like_dom_sf"/>
</dbReference>
<evidence type="ECO:0000313" key="2">
    <source>
        <dbReference type="Proteomes" id="UP001259982"/>
    </source>
</evidence>
<sequence>MSEPKADQDPVPTLDEAEVAAYLQANPDFLQRHPAVLEALDVRHDTGSAVSLIERQVASLRRDNHDTHARLRELIDTARDNETRVQHLNGLARVLLGADDADQLATRLREFLKRELKVDAMFIGFTGIDENVGGIHALPRDGEAMQALTNLFRRGKPICGPLTEDQVTALFADAGDTPPQSAALIPLGEDKVHGALVLGSRDSRRFVPDMGTLFLELMGNLVTAACRRHL</sequence>
<dbReference type="Proteomes" id="UP001259982">
    <property type="component" value="Unassembled WGS sequence"/>
</dbReference>
<reference evidence="1 2" key="1">
    <citation type="submission" date="2023-09" db="EMBL/GenBank/DDBJ databases">
        <authorList>
            <person name="Rey-Velasco X."/>
        </authorList>
    </citation>
    <scope>NUCLEOTIDE SEQUENCE [LARGE SCALE GENOMIC DNA]</scope>
    <source>
        <strain evidence="1 2">P385</strain>
    </source>
</reference>
<organism evidence="1 2">
    <name type="scientific">Spectribacter acetivorans</name>
    <dbReference type="NCBI Taxonomy" id="3075603"/>
    <lineage>
        <taxon>Bacteria</taxon>
        <taxon>Pseudomonadati</taxon>
        <taxon>Pseudomonadota</taxon>
        <taxon>Gammaproteobacteria</taxon>
        <taxon>Salinisphaerales</taxon>
        <taxon>Salinisphaeraceae</taxon>
        <taxon>Spectribacter</taxon>
    </lineage>
</organism>